<evidence type="ECO:0000313" key="10">
    <source>
        <dbReference type="Proteomes" id="UP000555836"/>
    </source>
</evidence>
<dbReference type="Proteomes" id="UP000321504">
    <property type="component" value="Unassembled WGS sequence"/>
</dbReference>
<evidence type="ECO:0000313" key="6">
    <source>
        <dbReference type="EMBL" id="TXN17966.1"/>
    </source>
</evidence>
<reference evidence="7" key="4">
    <citation type="submission" date="2022-05" db="EMBL/GenBank/DDBJ databases">
        <title>Megaplasmid of Vibrio parahaemolyticus.</title>
        <authorList>
            <person name="Strauch E."/>
            <person name="Borowiak M."/>
        </authorList>
    </citation>
    <scope>NUCLEOTIDE SEQUENCE</scope>
    <source>
        <strain evidence="7">16-VB00198</strain>
    </source>
</reference>
<reference evidence="3" key="3">
    <citation type="submission" date="2020-09" db="EMBL/GenBank/DDBJ databases">
        <title>Genome sequence of Vibrio parahaemolyticus isolates.</title>
        <authorList>
            <person name="Hammerl J.A."/>
            <person name="Strauch E."/>
        </authorList>
    </citation>
    <scope>NUCLEOTIDE SEQUENCE</scope>
    <source>
        <strain evidence="3">17-VB00146</strain>
    </source>
</reference>
<organism evidence="6 9">
    <name type="scientific">Vibrio parahaemolyticus</name>
    <dbReference type="NCBI Taxonomy" id="670"/>
    <lineage>
        <taxon>Bacteria</taxon>
        <taxon>Pseudomonadati</taxon>
        <taxon>Pseudomonadota</taxon>
        <taxon>Gammaproteobacteria</taxon>
        <taxon>Vibrionales</taxon>
        <taxon>Vibrionaceae</taxon>
        <taxon>Vibrio</taxon>
    </lineage>
</organism>
<dbReference type="EMBL" id="VRMQ01000001">
    <property type="protein sequence ID" value="TXN17966.1"/>
    <property type="molecule type" value="Genomic_DNA"/>
</dbReference>
<evidence type="ECO:0000313" key="7">
    <source>
        <dbReference type="EMBL" id="UYV28754.1"/>
    </source>
</evidence>
<dbReference type="Proteomes" id="UP000726777">
    <property type="component" value="Unassembled WGS sequence"/>
</dbReference>
<dbReference type="CDD" id="cd04664">
    <property type="entry name" value="NUDIX_DHNTPase_like"/>
    <property type="match status" value="1"/>
</dbReference>
<dbReference type="RefSeq" id="WP_015313152.1">
    <property type="nucleotide sequence ID" value="NZ_CABMHD010000003.1"/>
</dbReference>
<dbReference type="PROSITE" id="PS51462">
    <property type="entry name" value="NUDIX"/>
    <property type="match status" value="1"/>
</dbReference>
<dbReference type="Proteomes" id="UP000555836">
    <property type="component" value="Unassembled WGS sequence"/>
</dbReference>
<dbReference type="Gene3D" id="3.90.79.10">
    <property type="entry name" value="Nucleoside Triphosphate Pyrophosphohydrolase"/>
    <property type="match status" value="1"/>
</dbReference>
<dbReference type="InterPro" id="IPR015797">
    <property type="entry name" value="NUDIX_hydrolase-like_dom_sf"/>
</dbReference>
<evidence type="ECO:0000313" key="5">
    <source>
        <dbReference type="EMBL" id="NMU26023.1"/>
    </source>
</evidence>
<protein>
    <submittedName>
        <fullName evidence="6">NUDIX domain-containing protein</fullName>
    </submittedName>
</protein>
<dbReference type="Proteomes" id="UP001156560">
    <property type="component" value="Chromosome 2"/>
</dbReference>
<evidence type="ECO:0000313" key="9">
    <source>
        <dbReference type="Proteomes" id="UP000321504"/>
    </source>
</evidence>
<dbReference type="AlphaFoldDB" id="A0A072HCU0"/>
<dbReference type="Proteomes" id="UP001253193">
    <property type="component" value="Unassembled WGS sequence"/>
</dbReference>
<dbReference type="GO" id="GO:0006754">
    <property type="term" value="P:ATP biosynthetic process"/>
    <property type="evidence" value="ECO:0007669"/>
    <property type="project" value="TreeGrafter"/>
</dbReference>
<reference evidence="4" key="6">
    <citation type="submission" date="2023-06" db="EMBL/GenBank/DDBJ databases">
        <title>Genomic Diversity of Vibrio spp. and Metagenomic Analysis of Pathogens in Florida Gulf Coastal Waters Following Hurricane Ian.</title>
        <authorList>
            <person name="Brumfield K.D."/>
        </authorList>
    </citation>
    <scope>NUCLEOTIDE SEQUENCE</scope>
    <source>
        <strain evidence="4">WBS2B-138</strain>
    </source>
</reference>
<dbReference type="Pfam" id="PF00293">
    <property type="entry name" value="NUDIX"/>
    <property type="match status" value="1"/>
</dbReference>
<dbReference type="PANTHER" id="PTHR21340:SF0">
    <property type="entry name" value="BIS(5'-NUCLEOSYL)-TETRAPHOSPHATASE [ASYMMETRICAL]"/>
    <property type="match status" value="1"/>
</dbReference>
<reference evidence="5 10" key="2">
    <citation type="submission" date="2020-04" db="EMBL/GenBank/DDBJ databases">
        <title>Whole-genome sequencing of Vibrio spp. from China reveals different genetic environments of blaCTX-M-14 among diverse lineages.</title>
        <authorList>
            <person name="Zheng Z."/>
            <person name="Ye L."/>
            <person name="Chen S."/>
        </authorList>
    </citation>
    <scope>NUCLEOTIDE SEQUENCE [LARGE SCALE GENOMIC DNA]</scope>
    <source>
        <strain evidence="5 10">Vb0574</strain>
    </source>
</reference>
<sequence length="152" mass="17612">MIPIQATHVSGVVISRIDGVDKILLLKRVKGGYWCHVAGGVEAGETGWQTILRELKEETQIDDVELHKADFLEQFYEAKENRILVIPCFVLFCPPNQPVVLNEEHTEYRWCSLEEAKQLTPFANQHHLYDHVWQYYVDVESLTPYTLIEQNS</sequence>
<name>A0A072HCU0_VIBPH</name>
<dbReference type="GO" id="GO:0004081">
    <property type="term" value="F:bis(5'-nucleosyl)-tetraphosphatase (asymmetrical) activity"/>
    <property type="evidence" value="ECO:0007669"/>
    <property type="project" value="TreeGrafter"/>
</dbReference>
<proteinExistence type="predicted"/>
<dbReference type="EMBL" id="JAUHGG010000002">
    <property type="protein sequence ID" value="MDS1820130.1"/>
    <property type="molecule type" value="Genomic_DNA"/>
</dbReference>
<gene>
    <name evidence="6" type="ORF">FVP01_02970</name>
    <name evidence="5" type="ORF">HKB21_10325</name>
    <name evidence="3" type="ORF">IB292_16870</name>
    <name evidence="7" type="ORF">M5598_16160</name>
    <name evidence="8" type="ORF">O1Q84_17980</name>
    <name evidence="4" type="ORF">QX249_05650</name>
</gene>
<dbReference type="SUPFAM" id="SSF55811">
    <property type="entry name" value="Nudix"/>
    <property type="match status" value="1"/>
</dbReference>
<evidence type="ECO:0000256" key="1">
    <source>
        <dbReference type="ARBA" id="ARBA00022801"/>
    </source>
</evidence>
<reference evidence="6 9" key="1">
    <citation type="submission" date="2019-08" db="EMBL/GenBank/DDBJ databases">
        <title>Emerging of two pre-pandemic pathogenic O4:KUT lineages of Vibrio parahaemolyticus in coastal eastern China.</title>
        <authorList>
            <person name="Yu H."/>
        </authorList>
    </citation>
    <scope>NUCLEOTIDE SEQUENCE [LARGE SCALE GENOMIC DNA]</scope>
    <source>
        <strain evidence="6 9">HZ17-383</strain>
    </source>
</reference>
<dbReference type="InterPro" id="IPR000086">
    <property type="entry name" value="NUDIX_hydrolase_dom"/>
</dbReference>
<dbReference type="InterPro" id="IPR051325">
    <property type="entry name" value="Nudix_hydrolase_domain"/>
</dbReference>
<accession>A0A072HCU0</accession>
<keyword evidence="1" id="KW-0378">Hydrolase</keyword>
<reference evidence="8" key="5">
    <citation type="submission" date="2022-12" db="EMBL/GenBank/DDBJ databases">
        <title>Vibrio parahaemolyticus become highly virulent by producing novel Tc toxins.</title>
        <authorList>
            <person name="Yang F."/>
            <person name="You Y."/>
            <person name="Lai Q."/>
            <person name="Xu L."/>
            <person name="Li F."/>
        </authorList>
    </citation>
    <scope>NUCLEOTIDE SEQUENCE</scope>
    <source>
        <strain evidence="8">Vp-HL-202005</strain>
    </source>
</reference>
<dbReference type="Proteomes" id="UP001163036">
    <property type="component" value="Chromosome 2"/>
</dbReference>
<dbReference type="EMBL" id="JACVHL010000017">
    <property type="protein sequence ID" value="MCC3806706.1"/>
    <property type="molecule type" value="Genomic_DNA"/>
</dbReference>
<dbReference type="GO" id="GO:0006167">
    <property type="term" value="P:AMP biosynthetic process"/>
    <property type="evidence" value="ECO:0007669"/>
    <property type="project" value="TreeGrafter"/>
</dbReference>
<evidence type="ECO:0000259" key="2">
    <source>
        <dbReference type="PROSITE" id="PS51462"/>
    </source>
</evidence>
<dbReference type="PANTHER" id="PTHR21340">
    <property type="entry name" value="DIADENOSINE 5,5-P1,P4-TETRAPHOSPHATE PYROPHOSPHOHYDROLASE MUTT"/>
    <property type="match status" value="1"/>
</dbReference>
<dbReference type="EMBL" id="JABCLD010001111">
    <property type="protein sequence ID" value="NMU26023.1"/>
    <property type="molecule type" value="Genomic_DNA"/>
</dbReference>
<feature type="domain" description="Nudix hydrolase" evidence="2">
    <location>
        <begin position="6"/>
        <end position="136"/>
    </location>
</feature>
<evidence type="ECO:0000313" key="8">
    <source>
        <dbReference type="EMBL" id="WAT92894.1"/>
    </source>
</evidence>
<evidence type="ECO:0000313" key="4">
    <source>
        <dbReference type="EMBL" id="MDS1820130.1"/>
    </source>
</evidence>
<dbReference type="EMBL" id="CP114195">
    <property type="protein sequence ID" value="WAT92894.1"/>
    <property type="molecule type" value="Genomic_DNA"/>
</dbReference>
<dbReference type="EMBL" id="CP097356">
    <property type="protein sequence ID" value="UYV28754.1"/>
    <property type="molecule type" value="Genomic_DNA"/>
</dbReference>
<evidence type="ECO:0000313" key="3">
    <source>
        <dbReference type="EMBL" id="MCC3806706.1"/>
    </source>
</evidence>